<dbReference type="Gene3D" id="1.10.10.60">
    <property type="entry name" value="Homeodomain-like"/>
    <property type="match status" value="1"/>
</dbReference>
<feature type="region of interest" description="Disordered" evidence="4">
    <location>
        <begin position="321"/>
        <end position="347"/>
    </location>
</feature>
<proteinExistence type="predicted"/>
<gene>
    <name evidence="6" type="ORF">GCM10010430_41390</name>
</gene>
<dbReference type="SMART" id="SM00342">
    <property type="entry name" value="HTH_ARAC"/>
    <property type="match status" value="1"/>
</dbReference>
<comment type="caution">
    <text evidence="6">The sequence shown here is derived from an EMBL/GenBank/DDBJ whole genome shotgun (WGS) entry which is preliminary data.</text>
</comment>
<evidence type="ECO:0000256" key="1">
    <source>
        <dbReference type="ARBA" id="ARBA00023015"/>
    </source>
</evidence>
<dbReference type="Gene3D" id="2.60.120.10">
    <property type="entry name" value="Jelly Rolls"/>
    <property type="match status" value="1"/>
</dbReference>
<dbReference type="SUPFAM" id="SSF51215">
    <property type="entry name" value="Regulatory protein AraC"/>
    <property type="match status" value="1"/>
</dbReference>
<dbReference type="PANTHER" id="PTHR43280">
    <property type="entry name" value="ARAC-FAMILY TRANSCRIPTIONAL REGULATOR"/>
    <property type="match status" value="1"/>
</dbReference>
<evidence type="ECO:0000259" key="5">
    <source>
        <dbReference type="PROSITE" id="PS01124"/>
    </source>
</evidence>
<dbReference type="SUPFAM" id="SSF46689">
    <property type="entry name" value="Homeodomain-like"/>
    <property type="match status" value="1"/>
</dbReference>
<dbReference type="InterPro" id="IPR009057">
    <property type="entry name" value="Homeodomain-like_sf"/>
</dbReference>
<dbReference type="Pfam" id="PF02311">
    <property type="entry name" value="AraC_binding"/>
    <property type="match status" value="1"/>
</dbReference>
<organism evidence="6 7">
    <name type="scientific">Kitasatospora cystarginea</name>
    <dbReference type="NCBI Taxonomy" id="58350"/>
    <lineage>
        <taxon>Bacteria</taxon>
        <taxon>Bacillati</taxon>
        <taxon>Actinomycetota</taxon>
        <taxon>Actinomycetes</taxon>
        <taxon>Kitasatosporales</taxon>
        <taxon>Streptomycetaceae</taxon>
        <taxon>Kitasatospora</taxon>
    </lineage>
</organism>
<evidence type="ECO:0000256" key="2">
    <source>
        <dbReference type="ARBA" id="ARBA00023125"/>
    </source>
</evidence>
<dbReference type="InterPro" id="IPR020449">
    <property type="entry name" value="Tscrpt_reg_AraC-type_HTH"/>
</dbReference>
<keyword evidence="1" id="KW-0805">Transcription regulation</keyword>
<dbReference type="InterPro" id="IPR018060">
    <property type="entry name" value="HTH_AraC"/>
</dbReference>
<reference evidence="7" key="1">
    <citation type="journal article" date="2019" name="Int. J. Syst. Evol. Microbiol.">
        <title>The Global Catalogue of Microorganisms (GCM) 10K type strain sequencing project: providing services to taxonomists for standard genome sequencing and annotation.</title>
        <authorList>
            <consortium name="The Broad Institute Genomics Platform"/>
            <consortium name="The Broad Institute Genome Sequencing Center for Infectious Disease"/>
            <person name="Wu L."/>
            <person name="Ma J."/>
        </authorList>
    </citation>
    <scope>NUCLEOTIDE SEQUENCE [LARGE SCALE GENOMIC DNA]</scope>
    <source>
        <strain evidence="7">JCM 7356</strain>
    </source>
</reference>
<evidence type="ECO:0000256" key="3">
    <source>
        <dbReference type="ARBA" id="ARBA00023163"/>
    </source>
</evidence>
<dbReference type="PROSITE" id="PS01124">
    <property type="entry name" value="HTH_ARAC_FAMILY_2"/>
    <property type="match status" value="1"/>
</dbReference>
<feature type="region of interest" description="Disordered" evidence="4">
    <location>
        <begin position="1"/>
        <end position="44"/>
    </location>
</feature>
<evidence type="ECO:0000313" key="6">
    <source>
        <dbReference type="EMBL" id="GAA2253354.1"/>
    </source>
</evidence>
<keyword evidence="7" id="KW-1185">Reference proteome</keyword>
<evidence type="ECO:0000256" key="4">
    <source>
        <dbReference type="SAM" id="MobiDB-lite"/>
    </source>
</evidence>
<dbReference type="InterPro" id="IPR014710">
    <property type="entry name" value="RmlC-like_jellyroll"/>
</dbReference>
<dbReference type="Pfam" id="PF12833">
    <property type="entry name" value="HTH_18"/>
    <property type="match status" value="1"/>
</dbReference>
<feature type="compositionally biased region" description="Basic and acidic residues" evidence="4">
    <location>
        <begin position="22"/>
        <end position="36"/>
    </location>
</feature>
<accession>A0ABP5R7M3</accession>
<dbReference type="EMBL" id="BAAATR010000018">
    <property type="protein sequence ID" value="GAA2253354.1"/>
    <property type="molecule type" value="Genomic_DNA"/>
</dbReference>
<feature type="domain" description="HTH araC/xylS-type" evidence="5">
    <location>
        <begin position="229"/>
        <end position="327"/>
    </location>
</feature>
<keyword evidence="3" id="KW-0804">Transcription</keyword>
<protein>
    <submittedName>
        <fullName evidence="6">AraC family transcriptional regulator</fullName>
    </submittedName>
</protein>
<dbReference type="Proteomes" id="UP001500305">
    <property type="component" value="Unassembled WGS sequence"/>
</dbReference>
<dbReference type="PANTHER" id="PTHR43280:SF32">
    <property type="entry name" value="TRANSCRIPTIONAL REGULATORY PROTEIN"/>
    <property type="match status" value="1"/>
</dbReference>
<name>A0ABP5R7M3_9ACTN</name>
<dbReference type="InterPro" id="IPR037923">
    <property type="entry name" value="HTH-like"/>
</dbReference>
<dbReference type="InterPro" id="IPR003313">
    <property type="entry name" value="AraC-bd"/>
</dbReference>
<keyword evidence="2" id="KW-0238">DNA-binding</keyword>
<sequence length="347" mass="37576">MEPGPVLGPAGKPTAGQWADEQPARHSVAERTRETRGPGPGGARNLAVPLHVLEVPAPQVPPFAIGSFDSIGPMSRAAFPHRHSFYEIVYIADGSGCHVVDLARRPLRPPHLCVITPGQVHHWEDADDVNGWVVLFNEEFLLAHPEDGAALRELSSRPWLSLDEGAARRFGDLIEAMAREYRAAEMGYAGVLRSQLHVLSVWALRAAAGAGDAPAAEDRVGGRPAELVAEFTRLIARPGQAERSVRSYARELGISAGYLSEIVKSALGLTPGSLIRRSQTLDAQRLLLRTDLTVRQIAKEAGFADPAYFCRFFRRETGLSPGEYRSRGGGNHHDPRIESIVTASGTA</sequence>
<evidence type="ECO:0000313" key="7">
    <source>
        <dbReference type="Proteomes" id="UP001500305"/>
    </source>
</evidence>
<dbReference type="PRINTS" id="PR00032">
    <property type="entry name" value="HTHARAC"/>
</dbReference>